<evidence type="ECO:0000313" key="3">
    <source>
        <dbReference type="Proteomes" id="UP000703269"/>
    </source>
</evidence>
<comment type="caution">
    <text evidence="2">The sequence shown here is derived from an EMBL/GenBank/DDBJ whole genome shotgun (WGS) entry which is preliminary data.</text>
</comment>
<dbReference type="EMBL" id="BPQB01000011">
    <property type="protein sequence ID" value="GJE88895.1"/>
    <property type="molecule type" value="Genomic_DNA"/>
</dbReference>
<name>A0A9P3G6U8_9APHY</name>
<sequence>MHVSPLLTFVFFALGAHALVPRAKFSSLPQSQTAPSSPTSVCKQGQFACSGSNILVCNSSGQFTVAANCGSEKCAISGGSVFCQ</sequence>
<dbReference type="OrthoDB" id="3498024at2759"/>
<gene>
    <name evidence="2" type="ORF">PsYK624_049820</name>
</gene>
<keyword evidence="3" id="KW-1185">Reference proteome</keyword>
<accession>A0A9P3G6U8</accession>
<evidence type="ECO:0000313" key="2">
    <source>
        <dbReference type="EMBL" id="GJE88895.1"/>
    </source>
</evidence>
<feature type="signal peptide" evidence="1">
    <location>
        <begin position="1"/>
        <end position="18"/>
    </location>
</feature>
<dbReference type="Proteomes" id="UP000703269">
    <property type="component" value="Unassembled WGS sequence"/>
</dbReference>
<feature type="chain" id="PRO_5040224195" evidence="1">
    <location>
        <begin position="19"/>
        <end position="84"/>
    </location>
</feature>
<organism evidence="2 3">
    <name type="scientific">Phanerochaete sordida</name>
    <dbReference type="NCBI Taxonomy" id="48140"/>
    <lineage>
        <taxon>Eukaryota</taxon>
        <taxon>Fungi</taxon>
        <taxon>Dikarya</taxon>
        <taxon>Basidiomycota</taxon>
        <taxon>Agaricomycotina</taxon>
        <taxon>Agaricomycetes</taxon>
        <taxon>Polyporales</taxon>
        <taxon>Phanerochaetaceae</taxon>
        <taxon>Phanerochaete</taxon>
    </lineage>
</organism>
<reference evidence="2 3" key="1">
    <citation type="submission" date="2021-08" db="EMBL/GenBank/DDBJ databases">
        <title>Draft Genome Sequence of Phanerochaete sordida strain YK-624.</title>
        <authorList>
            <person name="Mori T."/>
            <person name="Dohra H."/>
            <person name="Suzuki T."/>
            <person name="Kawagishi H."/>
            <person name="Hirai H."/>
        </authorList>
    </citation>
    <scope>NUCLEOTIDE SEQUENCE [LARGE SCALE GENOMIC DNA]</scope>
    <source>
        <strain evidence="2 3">YK-624</strain>
    </source>
</reference>
<dbReference type="AlphaFoldDB" id="A0A9P3G6U8"/>
<proteinExistence type="predicted"/>
<keyword evidence="1" id="KW-0732">Signal</keyword>
<protein>
    <submittedName>
        <fullName evidence="2">Uncharacterized protein</fullName>
    </submittedName>
</protein>
<evidence type="ECO:0000256" key="1">
    <source>
        <dbReference type="SAM" id="SignalP"/>
    </source>
</evidence>